<comment type="caution">
    <text evidence="1">The sequence shown here is derived from an EMBL/GenBank/DDBJ whole genome shotgun (WGS) entry which is preliminary data.</text>
</comment>
<gene>
    <name evidence="1" type="ORF">CP98_03396</name>
</gene>
<accession>A0A084EI57</accession>
<dbReference type="eggNOG" id="COG3027">
    <property type="taxonomic scope" value="Bacteria"/>
</dbReference>
<evidence type="ECO:0008006" key="3">
    <source>
        <dbReference type="Google" id="ProtNLM"/>
    </source>
</evidence>
<dbReference type="Proteomes" id="UP000028534">
    <property type="component" value="Unassembled WGS sequence"/>
</dbReference>
<dbReference type="Pfam" id="PF05164">
    <property type="entry name" value="ZapA"/>
    <property type="match status" value="1"/>
</dbReference>
<proteinExistence type="predicted"/>
<dbReference type="InterPro" id="IPR007838">
    <property type="entry name" value="Cell_div_ZapA-like"/>
</dbReference>
<dbReference type="SUPFAM" id="SSF102829">
    <property type="entry name" value="Cell division protein ZapA-like"/>
    <property type="match status" value="1"/>
</dbReference>
<sequence>MAEIMLQIAGRPYQLRCRDGEEAHMTHLAQIIEDKAYQAQRSTPGLTEVRTLLFAALFMADELNELKRAAAGRQEQLALDGNDEPAARAVEALAARVEKLSEALAARAADA</sequence>
<evidence type="ECO:0000313" key="1">
    <source>
        <dbReference type="EMBL" id="KEZ17649.1"/>
    </source>
</evidence>
<dbReference type="PATRIC" id="fig|13690.10.peg.3477"/>
<evidence type="ECO:0000313" key="2">
    <source>
        <dbReference type="Proteomes" id="UP000028534"/>
    </source>
</evidence>
<name>A0A084EI57_SPHYA</name>
<protein>
    <recommendedName>
        <fullName evidence="3">Cell division protein ZapA</fullName>
    </recommendedName>
</protein>
<dbReference type="EMBL" id="JGVR01000021">
    <property type="protein sequence ID" value="KEZ17649.1"/>
    <property type="molecule type" value="Genomic_DNA"/>
</dbReference>
<dbReference type="InterPro" id="IPR036192">
    <property type="entry name" value="Cell_div_ZapA-like_sf"/>
</dbReference>
<dbReference type="STRING" id="13690.AX777_03545"/>
<dbReference type="AlphaFoldDB" id="A0A084EI57"/>
<dbReference type="RefSeq" id="WP_037521078.1">
    <property type="nucleotide sequence ID" value="NZ_JGVR01000021.1"/>
</dbReference>
<organism evidence="1 2">
    <name type="scientific">Sphingobium yanoikuyae</name>
    <name type="common">Sphingomonas yanoikuyae</name>
    <dbReference type="NCBI Taxonomy" id="13690"/>
    <lineage>
        <taxon>Bacteria</taxon>
        <taxon>Pseudomonadati</taxon>
        <taxon>Pseudomonadota</taxon>
        <taxon>Alphaproteobacteria</taxon>
        <taxon>Sphingomonadales</taxon>
        <taxon>Sphingomonadaceae</taxon>
        <taxon>Sphingobium</taxon>
    </lineage>
</organism>
<reference evidence="1 2" key="1">
    <citation type="submission" date="2014-03" db="EMBL/GenBank/DDBJ databases">
        <title>Genome sequence of Sphingobium yanoikuyae B1.</title>
        <authorList>
            <person name="Gan H.M."/>
            <person name="Gan H.Y."/>
            <person name="Savka M.A."/>
        </authorList>
    </citation>
    <scope>NUCLEOTIDE SEQUENCE [LARGE SCALE GENOMIC DNA]</scope>
    <source>
        <strain evidence="1 2">B1</strain>
    </source>
</reference>